<comment type="caution">
    <text evidence="11">The sequence shown here is derived from an EMBL/GenBank/DDBJ whole genome shotgun (WGS) entry which is preliminary data.</text>
</comment>
<name>L2F957_9GAMM</name>
<evidence type="ECO:0000313" key="12">
    <source>
        <dbReference type="Proteomes" id="UP000023795"/>
    </source>
</evidence>
<evidence type="ECO:0000256" key="1">
    <source>
        <dbReference type="ARBA" id="ARBA00004571"/>
    </source>
</evidence>
<dbReference type="GO" id="GO:0009279">
    <property type="term" value="C:cell outer membrane"/>
    <property type="evidence" value="ECO:0007669"/>
    <property type="project" value="UniProtKB-SubCell"/>
</dbReference>
<dbReference type="Pfam" id="PF04575">
    <property type="entry name" value="SlipAM"/>
    <property type="match status" value="1"/>
</dbReference>
<dbReference type="InterPro" id="IPR057556">
    <property type="entry name" value="TPR_Slam"/>
</dbReference>
<dbReference type="AlphaFoldDB" id="L2F957"/>
<keyword evidence="5" id="KW-0472">Membrane</keyword>
<evidence type="ECO:0000259" key="9">
    <source>
        <dbReference type="Pfam" id="PF04575"/>
    </source>
</evidence>
<organism evidence="11 12">
    <name type="scientific">Moraxella macacae 0408225</name>
    <dbReference type="NCBI Taxonomy" id="1230338"/>
    <lineage>
        <taxon>Bacteria</taxon>
        <taxon>Pseudomonadati</taxon>
        <taxon>Pseudomonadota</taxon>
        <taxon>Gammaproteobacteria</taxon>
        <taxon>Moraxellales</taxon>
        <taxon>Moraxellaceae</taxon>
        <taxon>Moraxella</taxon>
    </lineage>
</organism>
<dbReference type="OrthoDB" id="7525402at2"/>
<evidence type="ECO:0000259" key="10">
    <source>
        <dbReference type="Pfam" id="PF24575"/>
    </source>
</evidence>
<feature type="chain" id="PRO_5003958049" description="DUF560 domain-containing protein" evidence="8">
    <location>
        <begin position="33"/>
        <end position="513"/>
    </location>
</feature>
<gene>
    <name evidence="11" type="ORF">MOMA_01350</name>
</gene>
<dbReference type="eggNOG" id="COG0457">
    <property type="taxonomic scope" value="Bacteria"/>
</dbReference>
<evidence type="ECO:0000313" key="11">
    <source>
        <dbReference type="EMBL" id="ELA09013.1"/>
    </source>
</evidence>
<dbReference type="EMBL" id="ANIN01000001">
    <property type="protein sequence ID" value="ELA09013.1"/>
    <property type="molecule type" value="Genomic_DNA"/>
</dbReference>
<feature type="domain" description="Surface lipoprotein assembly modifier N-terminal TPR repeats region" evidence="10">
    <location>
        <begin position="90"/>
        <end position="185"/>
    </location>
</feature>
<keyword evidence="4 8" id="KW-0732">Signal</keyword>
<dbReference type="Pfam" id="PF24575">
    <property type="entry name" value="TPR_Slam"/>
    <property type="match status" value="1"/>
</dbReference>
<evidence type="ECO:0000256" key="5">
    <source>
        <dbReference type="ARBA" id="ARBA00023136"/>
    </source>
</evidence>
<evidence type="ECO:0000256" key="7">
    <source>
        <dbReference type="ARBA" id="ARBA00023609"/>
    </source>
</evidence>
<dbReference type="InterPro" id="IPR011990">
    <property type="entry name" value="TPR-like_helical_dom_sf"/>
</dbReference>
<evidence type="ECO:0000256" key="8">
    <source>
        <dbReference type="SAM" id="SignalP"/>
    </source>
</evidence>
<comment type="subcellular location">
    <subcellularLocation>
        <location evidence="1">Cell outer membrane</location>
        <topology evidence="1">Multi-pass membrane protein</topology>
    </subcellularLocation>
</comment>
<keyword evidence="12" id="KW-1185">Reference proteome</keyword>
<feature type="signal peptide" evidence="8">
    <location>
        <begin position="1"/>
        <end position="32"/>
    </location>
</feature>
<evidence type="ECO:0000256" key="4">
    <source>
        <dbReference type="ARBA" id="ARBA00022729"/>
    </source>
</evidence>
<sequence>MNGFFAIKTATQLTTKLTTLCCCLAYFMPVFADDKAVQPPILHPEAGIDSLQNEPIATTLPIDNSPQTEQIAPIAPTEINETPTVDIDFLINNPNAFAHVFYQAVINDDAETLRLLVPFYHQLPRDYQDEILLLFAQSKIALSDNNHKLALQLLTELSQKQPNLTAVKMQIASLLLKNKHDQKATIILNELKTSVHFNNLTTTEKKWLIKQSAILTRKYKPSIDIGMNLLYLDNINSASTTEQKNISKEKPKSTHGLALSLDLDKYTPLNHGLSLYTGLDIDGKFYRDNSHNEASIFANIGLKKNNTHGFLSITPFIGRNFATDNKQNLVPRKNSIGAAFNWQHKFNNELNKTWQNNLFIRAEHGNYQKSYQGYNGNRYHLSDTIVLQNNPKRRYSLGINYQLSDLTDAAKSSHTVGVNLGILQQFNNGFFVQGKLSAERERYHGKLLRLVNPNNVYRTDKTITLQTAVWHKNINWQGITPRLSYRYVNNKSNLPALYSYKKHSVFLEFGRSF</sequence>
<dbReference type="Proteomes" id="UP000023795">
    <property type="component" value="Unassembled WGS sequence"/>
</dbReference>
<accession>L2F957</accession>
<keyword evidence="3" id="KW-0812">Transmembrane</keyword>
<evidence type="ECO:0008006" key="13">
    <source>
        <dbReference type="Google" id="ProtNLM"/>
    </source>
</evidence>
<keyword evidence="2" id="KW-1134">Transmembrane beta strand</keyword>
<reference evidence="11 12" key="1">
    <citation type="journal article" date="2013" name="Genome Announc.">
        <title>Genome Sequence of Moraxella macacae 0408225, a Novel Bacterial Species Isolated from a Cynomolgus Macaque with Epistaxis.</title>
        <authorList>
            <person name="Ladner J.T."/>
            <person name="Whitehouse C.A."/>
            <person name="Koroleva G.I."/>
            <person name="Palacios G.F."/>
        </authorList>
    </citation>
    <scope>NUCLEOTIDE SEQUENCE [LARGE SCALE GENOMIC DNA]</scope>
    <source>
        <strain evidence="11 12">0408225</strain>
    </source>
</reference>
<protein>
    <recommendedName>
        <fullName evidence="13">DUF560 domain-containing protein</fullName>
    </recommendedName>
</protein>
<dbReference type="InterPro" id="IPR007655">
    <property type="entry name" value="Slam_C"/>
</dbReference>
<comment type="similarity">
    <text evidence="7">Belongs to the Slam family.</text>
</comment>
<dbReference type="PATRIC" id="fig|1230338.3.peg.296"/>
<dbReference type="Gene3D" id="1.25.40.10">
    <property type="entry name" value="Tetratricopeptide repeat domain"/>
    <property type="match status" value="1"/>
</dbReference>
<feature type="domain" description="Surface lipoprotein assembly modifier C-terminal" evidence="9">
    <location>
        <begin position="223"/>
        <end position="513"/>
    </location>
</feature>
<evidence type="ECO:0000256" key="2">
    <source>
        <dbReference type="ARBA" id="ARBA00022452"/>
    </source>
</evidence>
<evidence type="ECO:0000256" key="6">
    <source>
        <dbReference type="ARBA" id="ARBA00023237"/>
    </source>
</evidence>
<dbReference type="STRING" id="1230338.MOMA_01350"/>
<evidence type="ECO:0000256" key="3">
    <source>
        <dbReference type="ARBA" id="ARBA00022692"/>
    </source>
</evidence>
<proteinExistence type="inferred from homology"/>
<keyword evidence="6" id="KW-0998">Cell outer membrane</keyword>